<feature type="compositionally biased region" description="Acidic residues" evidence="6">
    <location>
        <begin position="147"/>
        <end position="158"/>
    </location>
</feature>
<evidence type="ECO:0000256" key="3">
    <source>
        <dbReference type="ARBA" id="ARBA00022989"/>
    </source>
</evidence>
<dbReference type="InterPro" id="IPR045863">
    <property type="entry name" value="CorA_TM1_TM2"/>
</dbReference>
<evidence type="ECO:0000256" key="4">
    <source>
        <dbReference type="ARBA" id="ARBA00023136"/>
    </source>
</evidence>
<feature type="compositionally biased region" description="Basic and acidic residues" evidence="6">
    <location>
        <begin position="124"/>
        <end position="135"/>
    </location>
</feature>
<dbReference type="AlphaFoldDB" id="A0A9P4WNJ1"/>
<evidence type="ECO:0000256" key="1">
    <source>
        <dbReference type="ARBA" id="ARBA00004651"/>
    </source>
</evidence>
<gene>
    <name evidence="9" type="ORF">E8E12_007701</name>
</gene>
<feature type="compositionally biased region" description="Pro residues" evidence="6">
    <location>
        <begin position="961"/>
        <end position="970"/>
    </location>
</feature>
<dbReference type="Pfam" id="PF01544">
    <property type="entry name" value="CorA"/>
    <property type="match status" value="1"/>
</dbReference>
<evidence type="ECO:0000256" key="2">
    <source>
        <dbReference type="ARBA" id="ARBA00022692"/>
    </source>
</evidence>
<dbReference type="OrthoDB" id="5430750at2759"/>
<keyword evidence="4 7" id="KW-0472">Membrane</keyword>
<proteinExistence type="predicted"/>
<comment type="caution">
    <text evidence="9">The sequence shown here is derived from an EMBL/GenBank/DDBJ whole genome shotgun (WGS) entry which is preliminary data.</text>
</comment>
<name>A0A9P4WNJ1_9PLEO</name>
<evidence type="ECO:0000256" key="7">
    <source>
        <dbReference type="SAM" id="Phobius"/>
    </source>
</evidence>
<dbReference type="PANTHER" id="PTHR46494:SF1">
    <property type="entry name" value="CORA FAMILY METAL ION TRANSPORTER (EUROFUNG)"/>
    <property type="match status" value="1"/>
</dbReference>
<dbReference type="InterPro" id="IPR002523">
    <property type="entry name" value="MgTranspt_CorA/ZnTranspt_ZntB"/>
</dbReference>
<evidence type="ECO:0000259" key="8">
    <source>
        <dbReference type="Pfam" id="PF22893"/>
    </source>
</evidence>
<protein>
    <recommendedName>
        <fullName evidence="8">Ubiquitin-like domain-containing protein</fullName>
    </recommendedName>
</protein>
<evidence type="ECO:0000256" key="5">
    <source>
        <dbReference type="SAM" id="Coils"/>
    </source>
</evidence>
<dbReference type="GO" id="GO:0005886">
    <property type="term" value="C:plasma membrane"/>
    <property type="evidence" value="ECO:0007669"/>
    <property type="project" value="UniProtKB-SubCell"/>
</dbReference>
<keyword evidence="5" id="KW-0175">Coiled coil</keyword>
<evidence type="ECO:0000313" key="10">
    <source>
        <dbReference type="Proteomes" id="UP000758155"/>
    </source>
</evidence>
<feature type="coiled-coil region" evidence="5">
    <location>
        <begin position="648"/>
        <end position="675"/>
    </location>
</feature>
<dbReference type="EMBL" id="SWKV01000044">
    <property type="protein sequence ID" value="KAF3037262.1"/>
    <property type="molecule type" value="Genomic_DNA"/>
</dbReference>
<dbReference type="InterPro" id="IPR054464">
    <property type="entry name" value="ULD_fung"/>
</dbReference>
<feature type="region of interest" description="Disordered" evidence="6">
    <location>
        <begin position="952"/>
        <end position="976"/>
    </location>
</feature>
<dbReference type="PANTHER" id="PTHR46494">
    <property type="entry name" value="CORA FAMILY METAL ION TRANSPORTER (EUROFUNG)"/>
    <property type="match status" value="1"/>
</dbReference>
<dbReference type="GO" id="GO:0050897">
    <property type="term" value="F:cobalt ion binding"/>
    <property type="evidence" value="ECO:0007669"/>
    <property type="project" value="TreeGrafter"/>
</dbReference>
<dbReference type="Gene3D" id="1.20.58.340">
    <property type="entry name" value="Magnesium transport protein CorA, transmembrane region"/>
    <property type="match status" value="1"/>
</dbReference>
<evidence type="ECO:0000256" key="6">
    <source>
        <dbReference type="SAM" id="MobiDB-lite"/>
    </source>
</evidence>
<dbReference type="SUPFAM" id="SSF144083">
    <property type="entry name" value="Magnesium transport protein CorA, transmembrane region"/>
    <property type="match status" value="1"/>
</dbReference>
<keyword evidence="2 7" id="KW-0812">Transmembrane</keyword>
<dbReference type="GO" id="GO:0000287">
    <property type="term" value="F:magnesium ion binding"/>
    <property type="evidence" value="ECO:0007669"/>
    <property type="project" value="TreeGrafter"/>
</dbReference>
<sequence>MSFASAESGQGFQTKSPTAVPVDARDSAAGATMERDVDETDDTTFAILQTSRSTKLRIEEIYKLRHGERLAEAVKDGNFSILDEDRNIILPSLWEQIVRPPATLQVELPSDILNPDITSRYPHVEEAPHVEESAPRFRRRSPSVVLPDDDAADQEVFDAAESATDAVGDDSETEEESDLDDTTSVSEGSDSAGQKQISDEPFRQVTIPTDEDGNSLVFRVNAASFRSPHQLSANACANNQFNKRDPQKHAGNAEHLDITKAISAQSDGRKSLQIHVLRGPRTPLTDPDINIRWLHLHSERLDFASFKDTCLGISGLSERLQRLVNQLLDKVEKEALKVFLGGMFIQPGTVLRADESQQTESQSVIFSCIPYFGLHAPRKNTPATANRFASRTLMQSYYPYEPVQERDAEQAYRLFGDKPHNALIHVPNIQRDAIFIDLILPSGRTGNGKVDTGLSPEQWLASSSQKELEMSMEGMAKVLTIACQIAKRLFDQAKELSDGVRNEDGHMSALYTFPRPLLSAFRQLLVFYLAIERSLFYTNKAFDDGRLANETPGYIATLPFSPEGLQVIEAFGNGVQQALISAREELCSMVKSKESVDVYKRLSLSSEYVCGWLMRRLLVKPLEKSMTVSDMYREYLSTIQFQVNHRPGKRLLRSINLLQEEIAALQEVNTQQSKLISNYMNVLDDTTYEGDIPSRRAIFPYERMLLESCQESLKMTDQEYRYLLARCGPLSDSTKQSLEINEEDHGKAIMVFTVVTVIFLPLSFVTSFLGMNTTDIRDMGSSSTLFWAIAIPLTAVTMGSVLYIGYNGDNLRDAFSSAYRTVTGKQDRNVGARGISVAQRKLARKSAFGSNSTLDFSSLADEAEFANPRPDEHYNAAWRSGYHYPRRQHTLEVPTMHWQPYASAADPVIPEPRTGLRTEPLKYNDYAPAPEATVYETVRLERPKARMYDETATQQRYSPHAMPPPPPPPLKRASWDGKDEWYTSGRPMERSRIRYDAPLPTYEWTKKSHKHHALREGRGRRRDDPDDWYNTRPTHVRRVPVTRNQYEW</sequence>
<reference evidence="9" key="1">
    <citation type="submission" date="2019-04" db="EMBL/GenBank/DDBJ databases">
        <title>Sequencing of skin fungus with MAO and IRED activity.</title>
        <authorList>
            <person name="Marsaioli A.J."/>
            <person name="Bonatto J.M.C."/>
            <person name="Reis Junior O."/>
        </authorList>
    </citation>
    <scope>NUCLEOTIDE SEQUENCE</scope>
    <source>
        <strain evidence="9">28M1</strain>
    </source>
</reference>
<keyword evidence="10" id="KW-1185">Reference proteome</keyword>
<dbReference type="GO" id="GO:0015095">
    <property type="term" value="F:magnesium ion transmembrane transporter activity"/>
    <property type="evidence" value="ECO:0007669"/>
    <property type="project" value="TreeGrafter"/>
</dbReference>
<keyword evidence="3 7" id="KW-1133">Transmembrane helix</keyword>
<feature type="compositionally biased region" description="Basic and acidic residues" evidence="6">
    <location>
        <begin position="1014"/>
        <end position="1024"/>
    </location>
</feature>
<dbReference type="Proteomes" id="UP000758155">
    <property type="component" value="Unassembled WGS sequence"/>
</dbReference>
<feature type="region of interest" description="Disordered" evidence="6">
    <location>
        <begin position="1006"/>
        <end position="1030"/>
    </location>
</feature>
<feature type="region of interest" description="Disordered" evidence="6">
    <location>
        <begin position="124"/>
        <end position="210"/>
    </location>
</feature>
<feature type="domain" description="Ubiquitin-like" evidence="8">
    <location>
        <begin position="51"/>
        <end position="107"/>
    </location>
</feature>
<comment type="subcellular location">
    <subcellularLocation>
        <location evidence="1">Cell membrane</location>
        <topology evidence="1">Multi-pass membrane protein</topology>
    </subcellularLocation>
</comment>
<accession>A0A9P4WNJ1</accession>
<feature type="transmembrane region" description="Helical" evidence="7">
    <location>
        <begin position="784"/>
        <end position="806"/>
    </location>
</feature>
<evidence type="ECO:0000313" key="9">
    <source>
        <dbReference type="EMBL" id="KAF3037262.1"/>
    </source>
</evidence>
<dbReference type="GO" id="GO:0015087">
    <property type="term" value="F:cobalt ion transmembrane transporter activity"/>
    <property type="evidence" value="ECO:0007669"/>
    <property type="project" value="TreeGrafter"/>
</dbReference>
<feature type="transmembrane region" description="Helical" evidence="7">
    <location>
        <begin position="748"/>
        <end position="772"/>
    </location>
</feature>
<feature type="region of interest" description="Disordered" evidence="6">
    <location>
        <begin position="1"/>
        <end position="37"/>
    </location>
</feature>
<organism evidence="9 10">
    <name type="scientific">Didymella heteroderae</name>
    <dbReference type="NCBI Taxonomy" id="1769908"/>
    <lineage>
        <taxon>Eukaryota</taxon>
        <taxon>Fungi</taxon>
        <taxon>Dikarya</taxon>
        <taxon>Ascomycota</taxon>
        <taxon>Pezizomycotina</taxon>
        <taxon>Dothideomycetes</taxon>
        <taxon>Pleosporomycetidae</taxon>
        <taxon>Pleosporales</taxon>
        <taxon>Pleosporineae</taxon>
        <taxon>Didymellaceae</taxon>
        <taxon>Didymella</taxon>
    </lineage>
</organism>
<feature type="compositionally biased region" description="Polar residues" evidence="6">
    <location>
        <begin position="1"/>
        <end position="17"/>
    </location>
</feature>
<dbReference type="Pfam" id="PF22893">
    <property type="entry name" value="ULD_2"/>
    <property type="match status" value="1"/>
</dbReference>
<feature type="compositionally biased region" description="Acidic residues" evidence="6">
    <location>
        <begin position="167"/>
        <end position="181"/>
    </location>
</feature>